<accession>A0A0A0J2K5</accession>
<dbReference type="eggNOG" id="ENOG5030WQR">
    <property type="taxonomic scope" value="Bacteria"/>
</dbReference>
<comment type="caution">
    <text evidence="1">The sequence shown here is derived from an EMBL/GenBank/DDBJ whole genome shotgun (WGS) entry which is preliminary data.</text>
</comment>
<evidence type="ECO:0000313" key="2">
    <source>
        <dbReference type="Proteomes" id="UP000030002"/>
    </source>
</evidence>
<name>A0A0A0J2K5_9MICO</name>
<organism evidence="1 2">
    <name type="scientific">Knoellia sinensis KCTC 19936</name>
    <dbReference type="NCBI Taxonomy" id="1385520"/>
    <lineage>
        <taxon>Bacteria</taxon>
        <taxon>Bacillati</taxon>
        <taxon>Actinomycetota</taxon>
        <taxon>Actinomycetes</taxon>
        <taxon>Micrococcales</taxon>
        <taxon>Intrasporangiaceae</taxon>
        <taxon>Knoellia</taxon>
    </lineage>
</organism>
<reference evidence="1 2" key="1">
    <citation type="submission" date="2013-08" db="EMBL/GenBank/DDBJ databases">
        <title>The genome sequence of Knoellia sinensis.</title>
        <authorList>
            <person name="Zhu W."/>
            <person name="Wang G."/>
        </authorList>
    </citation>
    <scope>NUCLEOTIDE SEQUENCE [LARGE SCALE GENOMIC DNA]</scope>
    <source>
        <strain evidence="1 2">KCTC 19936</strain>
    </source>
</reference>
<dbReference type="RefSeq" id="WP_035918070.1">
    <property type="nucleotide sequence ID" value="NZ_AVPJ01000015.1"/>
</dbReference>
<gene>
    <name evidence="1" type="ORF">N802_05820</name>
</gene>
<evidence type="ECO:0000313" key="1">
    <source>
        <dbReference type="EMBL" id="KGN30914.1"/>
    </source>
</evidence>
<dbReference type="Proteomes" id="UP000030002">
    <property type="component" value="Unassembled WGS sequence"/>
</dbReference>
<dbReference type="AlphaFoldDB" id="A0A0A0J2K5"/>
<dbReference type="STRING" id="1385520.N802_05820"/>
<dbReference type="OrthoDB" id="4870524at2"/>
<protein>
    <submittedName>
        <fullName evidence="1">Uncharacterized protein</fullName>
    </submittedName>
</protein>
<dbReference type="EMBL" id="AVPJ01000015">
    <property type="protein sequence ID" value="KGN30914.1"/>
    <property type="molecule type" value="Genomic_DNA"/>
</dbReference>
<sequence length="77" mass="8197">MASSLSASWTCQECKKRRRGAKHTTMTGRTICGSCQRGLDAVALGVMTGADTGSAMGNAVGIHGIREMLRRRLGKKD</sequence>
<keyword evidence="2" id="KW-1185">Reference proteome</keyword>
<proteinExistence type="predicted"/>